<comment type="caution">
    <text evidence="1">The sequence shown here is derived from an EMBL/GenBank/DDBJ whole genome shotgun (WGS) entry which is preliminary data.</text>
</comment>
<dbReference type="Proteomes" id="UP001500416">
    <property type="component" value="Unassembled WGS sequence"/>
</dbReference>
<protein>
    <recommendedName>
        <fullName evidence="3">Enoyl-CoA hydratase</fullName>
    </recommendedName>
</protein>
<reference evidence="2" key="1">
    <citation type="journal article" date="2019" name="Int. J. Syst. Evol. Microbiol.">
        <title>The Global Catalogue of Microorganisms (GCM) 10K type strain sequencing project: providing services to taxonomists for standard genome sequencing and annotation.</title>
        <authorList>
            <consortium name="The Broad Institute Genomics Platform"/>
            <consortium name="The Broad Institute Genome Sequencing Center for Infectious Disease"/>
            <person name="Wu L."/>
            <person name="Ma J."/>
        </authorList>
    </citation>
    <scope>NUCLEOTIDE SEQUENCE [LARGE SCALE GENOMIC DNA]</scope>
    <source>
        <strain evidence="2">JCM 3380</strain>
    </source>
</reference>
<accession>A0ABP3EBE6</accession>
<evidence type="ECO:0000313" key="1">
    <source>
        <dbReference type="EMBL" id="GAA0255541.1"/>
    </source>
</evidence>
<keyword evidence="2" id="KW-1185">Reference proteome</keyword>
<organism evidence="1 2">
    <name type="scientific">Saccharothrix mutabilis subsp. mutabilis</name>
    <dbReference type="NCBI Taxonomy" id="66855"/>
    <lineage>
        <taxon>Bacteria</taxon>
        <taxon>Bacillati</taxon>
        <taxon>Actinomycetota</taxon>
        <taxon>Actinomycetes</taxon>
        <taxon>Pseudonocardiales</taxon>
        <taxon>Pseudonocardiaceae</taxon>
        <taxon>Saccharothrix</taxon>
    </lineage>
</organism>
<sequence>MEHSTEALRLGLVNAVFEDRAVVPAAARAVPRRIARDSAGAVSPAEAVLDGVRGRTVTEGPAVEPTAFRQAFTTADTRERTAAFLAKRPPAFALPLPRD</sequence>
<evidence type="ECO:0000313" key="2">
    <source>
        <dbReference type="Proteomes" id="UP001500416"/>
    </source>
</evidence>
<gene>
    <name evidence="1" type="ORF">GCM10010492_65510</name>
</gene>
<evidence type="ECO:0008006" key="3">
    <source>
        <dbReference type="Google" id="ProtNLM"/>
    </source>
</evidence>
<dbReference type="Gene3D" id="3.90.226.10">
    <property type="entry name" value="2-enoyl-CoA Hydratase, Chain A, domain 1"/>
    <property type="match status" value="1"/>
</dbReference>
<proteinExistence type="predicted"/>
<name>A0ABP3EBE6_9PSEU</name>
<dbReference type="RefSeq" id="WP_343938252.1">
    <property type="nucleotide sequence ID" value="NZ_BAAABU010000023.1"/>
</dbReference>
<dbReference type="EMBL" id="BAAABU010000023">
    <property type="protein sequence ID" value="GAA0255541.1"/>
    <property type="molecule type" value="Genomic_DNA"/>
</dbReference>
<dbReference type="InterPro" id="IPR029045">
    <property type="entry name" value="ClpP/crotonase-like_dom_sf"/>
</dbReference>
<dbReference type="SUPFAM" id="SSF52096">
    <property type="entry name" value="ClpP/crotonase"/>
    <property type="match status" value="1"/>
</dbReference>